<organism evidence="3 4">
    <name type="scientific">Apatococcus lobatus</name>
    <dbReference type="NCBI Taxonomy" id="904363"/>
    <lineage>
        <taxon>Eukaryota</taxon>
        <taxon>Viridiplantae</taxon>
        <taxon>Chlorophyta</taxon>
        <taxon>core chlorophytes</taxon>
        <taxon>Trebouxiophyceae</taxon>
        <taxon>Chlorellales</taxon>
        <taxon>Chlorellaceae</taxon>
        <taxon>Apatococcus</taxon>
    </lineage>
</organism>
<dbReference type="InterPro" id="IPR020845">
    <property type="entry name" value="AMP-binding_CS"/>
</dbReference>
<feature type="domain" description="AMP-dependent synthetase/ligase" evidence="2">
    <location>
        <begin position="101"/>
        <end position="552"/>
    </location>
</feature>
<feature type="region of interest" description="Disordered" evidence="1">
    <location>
        <begin position="1"/>
        <end position="88"/>
    </location>
</feature>
<reference evidence="3 4" key="1">
    <citation type="journal article" date="2024" name="Nat. Commun.">
        <title>Phylogenomics reveals the evolutionary origins of lichenization in chlorophyte algae.</title>
        <authorList>
            <person name="Puginier C."/>
            <person name="Libourel C."/>
            <person name="Otte J."/>
            <person name="Skaloud P."/>
            <person name="Haon M."/>
            <person name="Grisel S."/>
            <person name="Petersen M."/>
            <person name="Berrin J.G."/>
            <person name="Delaux P.M."/>
            <person name="Dal Grande F."/>
            <person name="Keller J."/>
        </authorList>
    </citation>
    <scope>NUCLEOTIDE SEQUENCE [LARGE SCALE GENOMIC DNA]</scope>
    <source>
        <strain evidence="3 4">SAG 2145</strain>
    </source>
</reference>
<keyword evidence="4" id="KW-1185">Reference proteome</keyword>
<comment type="caution">
    <text evidence="3">The sequence shown here is derived from an EMBL/GenBank/DDBJ whole genome shotgun (WGS) entry which is preliminary data.</text>
</comment>
<dbReference type="Proteomes" id="UP001438707">
    <property type="component" value="Unassembled WGS sequence"/>
</dbReference>
<dbReference type="Gene3D" id="3.40.50.12780">
    <property type="entry name" value="N-terminal domain of ligase-like"/>
    <property type="match status" value="1"/>
</dbReference>
<evidence type="ECO:0000313" key="3">
    <source>
        <dbReference type="EMBL" id="KAK9832288.1"/>
    </source>
</evidence>
<proteinExistence type="predicted"/>
<dbReference type="SUPFAM" id="SSF56801">
    <property type="entry name" value="Acetyl-CoA synthetase-like"/>
    <property type="match status" value="1"/>
</dbReference>
<evidence type="ECO:0000259" key="2">
    <source>
        <dbReference type="Pfam" id="PF00501"/>
    </source>
</evidence>
<dbReference type="GO" id="GO:0008922">
    <property type="term" value="F:long-chain fatty acid [acyl-carrier-protein] ligase activity"/>
    <property type="evidence" value="ECO:0007669"/>
    <property type="project" value="TreeGrafter"/>
</dbReference>
<dbReference type="AlphaFoldDB" id="A0AAW1RFC2"/>
<sequence length="729" mass="80658">MDLRGSALSRHRPSTAFEQHKQLRVCPRNQSDRRGLHTSHRASIALRHPRPAKGCRSKVVTQVSSPAAPAQQDLRHSSSSQQRTGPPDIIPHIWEELADKHESSMAAKDPHHQPVVQLSFRELYDQMRQFAAGLKNLGLKQDNKVSLFSENSIRWLIADQGVMMNGAIDAVRGASSPRDEMAYIMRHSQSCAVILQDPETLDKLLPVLSSPADPASSNGSGKPLHEAIKFAICLWGEPSKEVRQKLACQVLSFQDVLDEGAASASSFQMADIKSSDLATFVYTSGTTGNPKGVMLTHANMFYQIQNLNHYILPDVADTSLSLLPPWHIYERACGYYLYYSGCCQVYTNIRRFRDDLGKHPPSFFVCVPLVLDSLYNKVQGAIKRGNARKKAIANYLQWAAQTYIRQRRIVQGLSLAYARTARPFLVLLRAFLACGLLYPFFRLAHVLVYSKIRTNIGIKKGVVSGGGSLTASLDDFFEALGLPVVNGWGLTETSPVLSCRRALPGKNVRGSVGFAIPGTEVRVVNQETMEDLPDGEQGLLLARGPGIMAGYFNDDENTSKAFAPGTGWFDTGDLGWRAPEGIPGSNMAGNLVLAGRVKDTIVLSNGENVEPQPIEDACSQSDYIQFIVLYGQDRRALGALICKNEEAFEELEKTEGKMTEKQINELLRAEINKATAERPPQDAVAAFVVLKQPFSAEDGTLTRTMKPRRQVIFDKYSWELDQLKSLIRP</sequence>
<dbReference type="Pfam" id="PF23562">
    <property type="entry name" value="AMP-binding_C_3"/>
    <property type="match status" value="1"/>
</dbReference>
<gene>
    <name evidence="3" type="ORF">WJX74_005441</name>
</gene>
<dbReference type="Pfam" id="PF00501">
    <property type="entry name" value="AMP-binding"/>
    <property type="match status" value="1"/>
</dbReference>
<dbReference type="EMBL" id="JALJOS010000012">
    <property type="protein sequence ID" value="KAK9832288.1"/>
    <property type="molecule type" value="Genomic_DNA"/>
</dbReference>
<dbReference type="InterPro" id="IPR052987">
    <property type="entry name" value="Chloroplast_AMP-bd_Enzymes"/>
</dbReference>
<dbReference type="PANTHER" id="PTHR43813">
    <property type="entry name" value="ACYL-ACTIVATING ENZYME 16, CHLOROPLASTIC-RELATED"/>
    <property type="match status" value="1"/>
</dbReference>
<dbReference type="InterPro" id="IPR000873">
    <property type="entry name" value="AMP-dep_synth/lig_dom"/>
</dbReference>
<dbReference type="PANTHER" id="PTHR43813:SF1">
    <property type="entry name" value="ACYL-ACTIVATING ENZYME 16, CHLOROPLASTIC-RELATED"/>
    <property type="match status" value="1"/>
</dbReference>
<accession>A0AAW1RFC2</accession>
<feature type="compositionally biased region" description="Basic residues" evidence="1">
    <location>
        <begin position="47"/>
        <end position="56"/>
    </location>
</feature>
<name>A0AAW1RFC2_9CHLO</name>
<evidence type="ECO:0000313" key="4">
    <source>
        <dbReference type="Proteomes" id="UP001438707"/>
    </source>
</evidence>
<evidence type="ECO:0000256" key="1">
    <source>
        <dbReference type="SAM" id="MobiDB-lite"/>
    </source>
</evidence>
<dbReference type="GO" id="GO:0009507">
    <property type="term" value="C:chloroplast"/>
    <property type="evidence" value="ECO:0007669"/>
    <property type="project" value="TreeGrafter"/>
</dbReference>
<dbReference type="GO" id="GO:0030497">
    <property type="term" value="P:fatty acid elongation"/>
    <property type="evidence" value="ECO:0007669"/>
    <property type="project" value="TreeGrafter"/>
</dbReference>
<dbReference type="InterPro" id="IPR042099">
    <property type="entry name" value="ANL_N_sf"/>
</dbReference>
<protein>
    <recommendedName>
        <fullName evidence="2">AMP-dependent synthetase/ligase domain-containing protein</fullName>
    </recommendedName>
</protein>
<dbReference type="PROSITE" id="PS00455">
    <property type="entry name" value="AMP_BINDING"/>
    <property type="match status" value="1"/>
</dbReference>